<feature type="non-terminal residue" evidence="2">
    <location>
        <position position="1"/>
    </location>
</feature>
<dbReference type="InterPro" id="IPR044925">
    <property type="entry name" value="His-Me_finger_sf"/>
</dbReference>
<organism evidence="2">
    <name type="scientific">marine metagenome</name>
    <dbReference type="NCBI Taxonomy" id="408172"/>
    <lineage>
        <taxon>unclassified sequences</taxon>
        <taxon>metagenomes</taxon>
        <taxon>ecological metagenomes</taxon>
    </lineage>
</organism>
<dbReference type="AlphaFoldDB" id="A0A382V3J7"/>
<evidence type="ECO:0000313" key="2">
    <source>
        <dbReference type="EMBL" id="SVD40605.1"/>
    </source>
</evidence>
<dbReference type="Pfam" id="PF07463">
    <property type="entry name" value="NUMOD4"/>
    <property type="match status" value="1"/>
</dbReference>
<accession>A0A382V3J7</accession>
<feature type="non-terminal residue" evidence="2">
    <location>
        <position position="86"/>
    </location>
</feature>
<reference evidence="2" key="1">
    <citation type="submission" date="2018-05" db="EMBL/GenBank/DDBJ databases">
        <authorList>
            <person name="Lanie J.A."/>
            <person name="Ng W.-L."/>
            <person name="Kazmierczak K.M."/>
            <person name="Andrzejewski T.M."/>
            <person name="Davidsen T.M."/>
            <person name="Wayne K.J."/>
            <person name="Tettelin H."/>
            <person name="Glass J.I."/>
            <person name="Rusch D."/>
            <person name="Podicherti R."/>
            <person name="Tsui H.-C.T."/>
            <person name="Winkler M.E."/>
        </authorList>
    </citation>
    <scope>NUCLEOTIDE SEQUENCE</scope>
</reference>
<dbReference type="InterPro" id="IPR010902">
    <property type="entry name" value="NUMOD4"/>
</dbReference>
<gene>
    <name evidence="2" type="ORF">METZ01_LOCUS393459</name>
</gene>
<feature type="domain" description="NUMOD4" evidence="1">
    <location>
        <begin position="2"/>
        <end position="45"/>
    </location>
</feature>
<proteinExistence type="predicted"/>
<sequence>VRPIENYPGFYISKNGEIFSTARGKGIVKRKSTSTIDGYKRIKLTSMGETLRIHREVLKAFDRLPNKGEICRHLDGNPKNNHVSNL</sequence>
<dbReference type="EMBL" id="UINC01148616">
    <property type="protein sequence ID" value="SVD40605.1"/>
    <property type="molecule type" value="Genomic_DNA"/>
</dbReference>
<evidence type="ECO:0000259" key="1">
    <source>
        <dbReference type="Pfam" id="PF07463"/>
    </source>
</evidence>
<dbReference type="Gene3D" id="3.90.75.20">
    <property type="match status" value="1"/>
</dbReference>
<name>A0A382V3J7_9ZZZZ</name>
<protein>
    <recommendedName>
        <fullName evidence="1">NUMOD4 domain-containing protein</fullName>
    </recommendedName>
</protein>
<dbReference type="GO" id="GO:0016788">
    <property type="term" value="F:hydrolase activity, acting on ester bonds"/>
    <property type="evidence" value="ECO:0007669"/>
    <property type="project" value="InterPro"/>
</dbReference>
<dbReference type="SUPFAM" id="SSF54060">
    <property type="entry name" value="His-Me finger endonucleases"/>
    <property type="match status" value="1"/>
</dbReference>